<name>A0A5J4KGL3_9CHLR</name>
<protein>
    <submittedName>
        <fullName evidence="4">Glycosyl transferase</fullName>
    </submittedName>
</protein>
<evidence type="ECO:0000256" key="2">
    <source>
        <dbReference type="ARBA" id="ARBA00022679"/>
    </source>
</evidence>
<evidence type="ECO:0000259" key="3">
    <source>
        <dbReference type="Pfam" id="PF00534"/>
    </source>
</evidence>
<keyword evidence="2 4" id="KW-0808">Transferase</keyword>
<dbReference type="SUPFAM" id="SSF53756">
    <property type="entry name" value="UDP-Glycosyltransferase/glycogen phosphorylase"/>
    <property type="match status" value="1"/>
</dbReference>
<gene>
    <name evidence="4" type="ORF">KDW_00140</name>
</gene>
<accession>A0A5J4KGL3</accession>
<dbReference type="GO" id="GO:0016757">
    <property type="term" value="F:glycosyltransferase activity"/>
    <property type="evidence" value="ECO:0007669"/>
    <property type="project" value="UniProtKB-KW"/>
</dbReference>
<dbReference type="Gene3D" id="3.40.50.2000">
    <property type="entry name" value="Glycogen Phosphorylase B"/>
    <property type="match status" value="1"/>
</dbReference>
<proteinExistence type="predicted"/>
<dbReference type="Proteomes" id="UP000326912">
    <property type="component" value="Unassembled WGS sequence"/>
</dbReference>
<reference evidence="4 5" key="1">
    <citation type="submission" date="2019-10" db="EMBL/GenBank/DDBJ databases">
        <title>Dictyobacter vulcani sp. nov., within the class Ktedonobacteria, isolated from soil of volcanic Mt. Zao.</title>
        <authorList>
            <person name="Zheng Y."/>
            <person name="Wang C.M."/>
            <person name="Sakai Y."/>
            <person name="Abe K."/>
            <person name="Yokota A."/>
            <person name="Yabe S."/>
        </authorList>
    </citation>
    <scope>NUCLEOTIDE SEQUENCE [LARGE SCALE GENOMIC DNA]</scope>
    <source>
        <strain evidence="4 5">W12</strain>
    </source>
</reference>
<evidence type="ECO:0000256" key="1">
    <source>
        <dbReference type="ARBA" id="ARBA00022676"/>
    </source>
</evidence>
<feature type="domain" description="Glycosyl transferase family 1" evidence="3">
    <location>
        <begin position="116"/>
        <end position="283"/>
    </location>
</feature>
<dbReference type="EMBL" id="BKZW01000001">
    <property type="protein sequence ID" value="GER85852.1"/>
    <property type="molecule type" value="Genomic_DNA"/>
</dbReference>
<keyword evidence="1" id="KW-0328">Glycosyltransferase</keyword>
<dbReference type="Pfam" id="PF00534">
    <property type="entry name" value="Glycos_transf_1"/>
    <property type="match status" value="1"/>
</dbReference>
<dbReference type="AlphaFoldDB" id="A0A5J4KGL3"/>
<evidence type="ECO:0000313" key="4">
    <source>
        <dbReference type="EMBL" id="GER85852.1"/>
    </source>
</evidence>
<sequence length="322" mass="36520">MIRCTVQLLHVQADIYHAHVEHSFIPTYLVSRLYRKGLILDTPELTMFGPNILRWPRLRCLAIQCIRWLARSCDGYITGSPLYGPILADLYHLNNVLILRHIPPYRAVTKNTRLHQYLGLEPTIKIVLYQGYIQADRGLELLIHAASHLAPDVVIVLMGNSYGDTMVELTTLIHDKQVTDRVKFVPAKPYAELLDWTSAADLGLILLPPDYSLSIRYCLPNKFFEYLMAGVPMLTAHLDAIVPLIQHYHIGHVLNELTPLRVAQAITMLLSNQEALHAMHHNALRAVTDGLSWEVESQRLVKLYHAISVRHAGTSIQGLQKE</sequence>
<evidence type="ECO:0000313" key="5">
    <source>
        <dbReference type="Proteomes" id="UP000326912"/>
    </source>
</evidence>
<comment type="caution">
    <text evidence="4">The sequence shown here is derived from an EMBL/GenBank/DDBJ whole genome shotgun (WGS) entry which is preliminary data.</text>
</comment>
<dbReference type="InterPro" id="IPR001296">
    <property type="entry name" value="Glyco_trans_1"/>
</dbReference>
<keyword evidence="5" id="KW-1185">Reference proteome</keyword>
<dbReference type="CDD" id="cd03801">
    <property type="entry name" value="GT4_PimA-like"/>
    <property type="match status" value="1"/>
</dbReference>
<organism evidence="4 5">
    <name type="scientific">Dictyobacter vulcani</name>
    <dbReference type="NCBI Taxonomy" id="2607529"/>
    <lineage>
        <taxon>Bacteria</taxon>
        <taxon>Bacillati</taxon>
        <taxon>Chloroflexota</taxon>
        <taxon>Ktedonobacteria</taxon>
        <taxon>Ktedonobacterales</taxon>
        <taxon>Dictyobacteraceae</taxon>
        <taxon>Dictyobacter</taxon>
    </lineage>
</organism>
<dbReference type="PANTHER" id="PTHR12526">
    <property type="entry name" value="GLYCOSYLTRANSFERASE"/>
    <property type="match status" value="1"/>
</dbReference>
<dbReference type="PANTHER" id="PTHR12526:SF629">
    <property type="entry name" value="TEICHURONIC ACID BIOSYNTHESIS GLYCOSYLTRANSFERASE TUAH-RELATED"/>
    <property type="match status" value="1"/>
</dbReference>